<evidence type="ECO:0000313" key="3">
    <source>
        <dbReference type="Proteomes" id="UP000001070"/>
    </source>
</evidence>
<dbReference type="STRING" id="7222.B4JL25"/>
<evidence type="ECO:0000313" key="2">
    <source>
        <dbReference type="EMBL" id="EDW00278.1"/>
    </source>
</evidence>
<reference evidence="2 3" key="1">
    <citation type="journal article" date="2007" name="Nature">
        <title>Evolution of genes and genomes on the Drosophila phylogeny.</title>
        <authorList>
            <consortium name="Drosophila 12 Genomes Consortium"/>
            <person name="Clark A.G."/>
            <person name="Eisen M.B."/>
            <person name="Smith D.R."/>
            <person name="Bergman C.M."/>
            <person name="Oliver B."/>
            <person name="Markow T.A."/>
            <person name="Kaufman T.C."/>
            <person name="Kellis M."/>
            <person name="Gelbart W."/>
            <person name="Iyer V.N."/>
            <person name="Pollard D.A."/>
            <person name="Sackton T.B."/>
            <person name="Larracuente A.M."/>
            <person name="Singh N.D."/>
            <person name="Abad J.P."/>
            <person name="Abt D.N."/>
            <person name="Adryan B."/>
            <person name="Aguade M."/>
            <person name="Akashi H."/>
            <person name="Anderson W.W."/>
            <person name="Aquadro C.F."/>
            <person name="Ardell D.H."/>
            <person name="Arguello R."/>
            <person name="Artieri C.G."/>
            <person name="Barbash D.A."/>
            <person name="Barker D."/>
            <person name="Barsanti P."/>
            <person name="Batterham P."/>
            <person name="Batzoglou S."/>
            <person name="Begun D."/>
            <person name="Bhutkar A."/>
            <person name="Blanco E."/>
            <person name="Bosak S.A."/>
            <person name="Bradley R.K."/>
            <person name="Brand A.D."/>
            <person name="Brent M.R."/>
            <person name="Brooks A.N."/>
            <person name="Brown R.H."/>
            <person name="Butlin R.K."/>
            <person name="Caggese C."/>
            <person name="Calvi B.R."/>
            <person name="Bernardo de Carvalho A."/>
            <person name="Caspi A."/>
            <person name="Castrezana S."/>
            <person name="Celniker S.E."/>
            <person name="Chang J.L."/>
            <person name="Chapple C."/>
            <person name="Chatterji S."/>
            <person name="Chinwalla A."/>
            <person name="Civetta A."/>
            <person name="Clifton S.W."/>
            <person name="Comeron J.M."/>
            <person name="Costello J.C."/>
            <person name="Coyne J.A."/>
            <person name="Daub J."/>
            <person name="David R.G."/>
            <person name="Delcher A.L."/>
            <person name="Delehaunty K."/>
            <person name="Do C.B."/>
            <person name="Ebling H."/>
            <person name="Edwards K."/>
            <person name="Eickbush T."/>
            <person name="Evans J.D."/>
            <person name="Filipski A."/>
            <person name="Findeiss S."/>
            <person name="Freyhult E."/>
            <person name="Fulton L."/>
            <person name="Fulton R."/>
            <person name="Garcia A.C."/>
            <person name="Gardiner A."/>
            <person name="Garfield D.A."/>
            <person name="Garvin B.E."/>
            <person name="Gibson G."/>
            <person name="Gilbert D."/>
            <person name="Gnerre S."/>
            <person name="Godfrey J."/>
            <person name="Good R."/>
            <person name="Gotea V."/>
            <person name="Gravely B."/>
            <person name="Greenberg A.J."/>
            <person name="Griffiths-Jones S."/>
            <person name="Gross S."/>
            <person name="Guigo R."/>
            <person name="Gustafson E.A."/>
            <person name="Haerty W."/>
            <person name="Hahn M.W."/>
            <person name="Halligan D.L."/>
            <person name="Halpern A.L."/>
            <person name="Halter G.M."/>
            <person name="Han M.V."/>
            <person name="Heger A."/>
            <person name="Hillier L."/>
            <person name="Hinrichs A.S."/>
            <person name="Holmes I."/>
            <person name="Hoskins R.A."/>
            <person name="Hubisz M.J."/>
            <person name="Hultmark D."/>
            <person name="Huntley M.A."/>
            <person name="Jaffe D.B."/>
            <person name="Jagadeeshan S."/>
            <person name="Jeck W.R."/>
            <person name="Johnson J."/>
            <person name="Jones C.D."/>
            <person name="Jordan W.C."/>
            <person name="Karpen G.H."/>
            <person name="Kataoka E."/>
            <person name="Keightley P.D."/>
            <person name="Kheradpour P."/>
            <person name="Kirkness E.F."/>
            <person name="Koerich L.B."/>
            <person name="Kristiansen K."/>
            <person name="Kudrna D."/>
            <person name="Kulathinal R.J."/>
            <person name="Kumar S."/>
            <person name="Kwok R."/>
            <person name="Lander E."/>
            <person name="Langley C.H."/>
            <person name="Lapoint R."/>
            <person name="Lazzaro B.P."/>
            <person name="Lee S.J."/>
            <person name="Levesque L."/>
            <person name="Li R."/>
            <person name="Lin C.F."/>
            <person name="Lin M.F."/>
            <person name="Lindblad-Toh K."/>
            <person name="Llopart A."/>
            <person name="Long M."/>
            <person name="Low L."/>
            <person name="Lozovsky E."/>
            <person name="Lu J."/>
            <person name="Luo M."/>
            <person name="Machado C.A."/>
            <person name="Makalowski W."/>
            <person name="Marzo M."/>
            <person name="Matsuda M."/>
            <person name="Matzkin L."/>
            <person name="McAllister B."/>
            <person name="McBride C.S."/>
            <person name="McKernan B."/>
            <person name="McKernan K."/>
            <person name="Mendez-Lago M."/>
            <person name="Minx P."/>
            <person name="Mollenhauer M.U."/>
            <person name="Montooth K."/>
            <person name="Mount S.M."/>
            <person name="Mu X."/>
            <person name="Myers E."/>
            <person name="Negre B."/>
            <person name="Newfeld S."/>
            <person name="Nielsen R."/>
            <person name="Noor M.A."/>
            <person name="O'Grady P."/>
            <person name="Pachter L."/>
            <person name="Papaceit M."/>
            <person name="Parisi M.J."/>
            <person name="Parisi M."/>
            <person name="Parts L."/>
            <person name="Pedersen J.S."/>
            <person name="Pesole G."/>
            <person name="Phillippy A.M."/>
            <person name="Ponting C.P."/>
            <person name="Pop M."/>
            <person name="Porcelli D."/>
            <person name="Powell J.R."/>
            <person name="Prohaska S."/>
            <person name="Pruitt K."/>
            <person name="Puig M."/>
            <person name="Quesneville H."/>
            <person name="Ram K.R."/>
            <person name="Rand D."/>
            <person name="Rasmussen M.D."/>
            <person name="Reed L.K."/>
            <person name="Reenan R."/>
            <person name="Reily A."/>
            <person name="Remington K.A."/>
            <person name="Rieger T.T."/>
            <person name="Ritchie M.G."/>
            <person name="Robin C."/>
            <person name="Rogers Y.H."/>
            <person name="Rohde C."/>
            <person name="Rozas J."/>
            <person name="Rubenfield M.J."/>
            <person name="Ruiz A."/>
            <person name="Russo S."/>
            <person name="Salzberg S.L."/>
            <person name="Sanchez-Gracia A."/>
            <person name="Saranga D.J."/>
            <person name="Sato H."/>
            <person name="Schaeffer S.W."/>
            <person name="Schatz M.C."/>
            <person name="Schlenke T."/>
            <person name="Schwartz R."/>
            <person name="Segarra C."/>
            <person name="Singh R.S."/>
            <person name="Sirot L."/>
            <person name="Sirota M."/>
            <person name="Sisneros N.B."/>
            <person name="Smith C.D."/>
            <person name="Smith T.F."/>
            <person name="Spieth J."/>
            <person name="Stage D.E."/>
            <person name="Stark A."/>
            <person name="Stephan W."/>
            <person name="Strausberg R.L."/>
            <person name="Strempel S."/>
            <person name="Sturgill D."/>
            <person name="Sutton G."/>
            <person name="Sutton G.G."/>
            <person name="Tao W."/>
            <person name="Teichmann S."/>
            <person name="Tobari Y.N."/>
            <person name="Tomimura Y."/>
            <person name="Tsolas J.M."/>
            <person name="Valente V.L."/>
            <person name="Venter E."/>
            <person name="Venter J.C."/>
            <person name="Vicario S."/>
            <person name="Vieira F.G."/>
            <person name="Vilella A.J."/>
            <person name="Villasante A."/>
            <person name="Walenz B."/>
            <person name="Wang J."/>
            <person name="Wasserman M."/>
            <person name="Watts T."/>
            <person name="Wilson D."/>
            <person name="Wilson R.K."/>
            <person name="Wing R.A."/>
            <person name="Wolfner M.F."/>
            <person name="Wong A."/>
            <person name="Wong G.K."/>
            <person name="Wu C.I."/>
            <person name="Wu G."/>
            <person name="Yamamoto D."/>
            <person name="Yang H.P."/>
            <person name="Yang S.P."/>
            <person name="Yorke J.A."/>
            <person name="Yoshida K."/>
            <person name="Zdobnov E."/>
            <person name="Zhang P."/>
            <person name="Zhang Y."/>
            <person name="Zimin A.V."/>
            <person name="Baldwin J."/>
            <person name="Abdouelleil A."/>
            <person name="Abdulkadir J."/>
            <person name="Abebe A."/>
            <person name="Abera B."/>
            <person name="Abreu J."/>
            <person name="Acer S.C."/>
            <person name="Aftuck L."/>
            <person name="Alexander A."/>
            <person name="An P."/>
            <person name="Anderson E."/>
            <person name="Anderson S."/>
            <person name="Arachi H."/>
            <person name="Azer M."/>
            <person name="Bachantsang P."/>
            <person name="Barry A."/>
            <person name="Bayul T."/>
            <person name="Berlin A."/>
            <person name="Bessette D."/>
            <person name="Bloom T."/>
            <person name="Blye J."/>
            <person name="Boguslavskiy L."/>
            <person name="Bonnet C."/>
            <person name="Boukhgalter B."/>
            <person name="Bourzgui I."/>
            <person name="Brown A."/>
            <person name="Cahill P."/>
            <person name="Channer S."/>
            <person name="Cheshatsang Y."/>
            <person name="Chuda L."/>
            <person name="Citroen M."/>
            <person name="Collymore A."/>
            <person name="Cooke P."/>
            <person name="Costello M."/>
            <person name="D'Aco K."/>
            <person name="Daza R."/>
            <person name="De Haan G."/>
            <person name="DeGray S."/>
            <person name="DeMaso C."/>
            <person name="Dhargay N."/>
            <person name="Dooley K."/>
            <person name="Dooley E."/>
            <person name="Doricent M."/>
            <person name="Dorje P."/>
            <person name="Dorjee K."/>
            <person name="Dupes A."/>
            <person name="Elong R."/>
            <person name="Falk J."/>
            <person name="Farina A."/>
            <person name="Faro S."/>
            <person name="Ferguson D."/>
            <person name="Fisher S."/>
            <person name="Foley C.D."/>
            <person name="Franke A."/>
            <person name="Friedrich D."/>
            <person name="Gadbois L."/>
            <person name="Gearin G."/>
            <person name="Gearin C.R."/>
            <person name="Giannoukos G."/>
            <person name="Goode T."/>
            <person name="Graham J."/>
            <person name="Grandbois E."/>
            <person name="Grewal S."/>
            <person name="Gyaltsen K."/>
            <person name="Hafez N."/>
            <person name="Hagos B."/>
            <person name="Hall J."/>
            <person name="Henson C."/>
            <person name="Hollinger A."/>
            <person name="Honan T."/>
            <person name="Huard M.D."/>
            <person name="Hughes L."/>
            <person name="Hurhula B."/>
            <person name="Husby M.E."/>
            <person name="Kamat A."/>
            <person name="Kanga B."/>
            <person name="Kashin S."/>
            <person name="Khazanovich D."/>
            <person name="Kisner P."/>
            <person name="Lance K."/>
            <person name="Lara M."/>
            <person name="Lee W."/>
            <person name="Lennon N."/>
            <person name="Letendre F."/>
            <person name="LeVine R."/>
            <person name="Lipovsky A."/>
            <person name="Liu X."/>
            <person name="Liu J."/>
            <person name="Liu S."/>
            <person name="Lokyitsang T."/>
            <person name="Lokyitsang Y."/>
            <person name="Lubonja R."/>
            <person name="Lui A."/>
            <person name="MacDonald P."/>
            <person name="Magnisalis V."/>
            <person name="Maru K."/>
            <person name="Matthews C."/>
            <person name="McCusker W."/>
            <person name="McDonough S."/>
            <person name="Mehta T."/>
            <person name="Meldrim J."/>
            <person name="Meneus L."/>
            <person name="Mihai O."/>
            <person name="Mihalev A."/>
            <person name="Mihova T."/>
            <person name="Mittelman R."/>
            <person name="Mlenga V."/>
            <person name="Montmayeur A."/>
            <person name="Mulrain L."/>
            <person name="Navidi A."/>
            <person name="Naylor J."/>
            <person name="Negash T."/>
            <person name="Nguyen T."/>
            <person name="Nguyen N."/>
            <person name="Nicol R."/>
            <person name="Norbu C."/>
            <person name="Norbu N."/>
            <person name="Novod N."/>
            <person name="O'Neill B."/>
            <person name="Osman S."/>
            <person name="Markiewicz E."/>
            <person name="Oyono O.L."/>
            <person name="Patti C."/>
            <person name="Phunkhang P."/>
            <person name="Pierre F."/>
            <person name="Priest M."/>
            <person name="Raghuraman S."/>
            <person name="Rege F."/>
            <person name="Reyes R."/>
            <person name="Rise C."/>
            <person name="Rogov P."/>
            <person name="Ross K."/>
            <person name="Ryan E."/>
            <person name="Settipalli S."/>
            <person name="Shea T."/>
            <person name="Sherpa N."/>
            <person name="Shi L."/>
            <person name="Shih D."/>
            <person name="Sparrow T."/>
            <person name="Spaulding J."/>
            <person name="Stalker J."/>
            <person name="Stange-Thomann N."/>
            <person name="Stavropoulos S."/>
            <person name="Stone C."/>
            <person name="Strader C."/>
            <person name="Tesfaye S."/>
            <person name="Thomson T."/>
            <person name="Thoulutsang Y."/>
            <person name="Thoulutsang D."/>
            <person name="Topham K."/>
            <person name="Topping I."/>
            <person name="Tsamla T."/>
            <person name="Vassiliev H."/>
            <person name="Vo A."/>
            <person name="Wangchuk T."/>
            <person name="Wangdi T."/>
            <person name="Weiand M."/>
            <person name="Wilkinson J."/>
            <person name="Wilson A."/>
            <person name="Yadav S."/>
            <person name="Young G."/>
            <person name="Yu Q."/>
            <person name="Zembek L."/>
            <person name="Zhong D."/>
            <person name="Zimmer A."/>
            <person name="Zwirko Z."/>
            <person name="Jaffe D.B."/>
            <person name="Alvarez P."/>
            <person name="Brockman W."/>
            <person name="Butler J."/>
            <person name="Chin C."/>
            <person name="Gnerre S."/>
            <person name="Grabherr M."/>
            <person name="Kleber M."/>
            <person name="Mauceli E."/>
            <person name="MacCallum I."/>
        </authorList>
    </citation>
    <scope>NUCLEOTIDE SEQUENCE [LARGE SCALE GENOMIC DNA]</scope>
    <source>
        <strain evidence="3">Tucson 15287-2541.00</strain>
    </source>
</reference>
<keyword evidence="3" id="KW-1185">Reference proteome</keyword>
<dbReference type="EMBL" id="CH916370">
    <property type="protein sequence ID" value="EDW00278.1"/>
    <property type="molecule type" value="Genomic_DNA"/>
</dbReference>
<feature type="domain" description="SAM" evidence="1">
    <location>
        <begin position="29"/>
        <end position="74"/>
    </location>
</feature>
<dbReference type="InterPro" id="IPR013761">
    <property type="entry name" value="SAM/pointed_sf"/>
</dbReference>
<accession>B4JL25</accession>
<protein>
    <submittedName>
        <fullName evidence="2">GH12776</fullName>
    </submittedName>
</protein>
<organism evidence="3">
    <name type="scientific">Drosophila grimshawi</name>
    <name type="common">Hawaiian fruit fly</name>
    <name type="synonym">Idiomyia grimshawi</name>
    <dbReference type="NCBI Taxonomy" id="7222"/>
    <lineage>
        <taxon>Eukaryota</taxon>
        <taxon>Metazoa</taxon>
        <taxon>Ecdysozoa</taxon>
        <taxon>Arthropoda</taxon>
        <taxon>Hexapoda</taxon>
        <taxon>Insecta</taxon>
        <taxon>Pterygota</taxon>
        <taxon>Neoptera</taxon>
        <taxon>Endopterygota</taxon>
        <taxon>Diptera</taxon>
        <taxon>Brachycera</taxon>
        <taxon>Muscomorpha</taxon>
        <taxon>Ephydroidea</taxon>
        <taxon>Drosophilidae</taxon>
        <taxon>Drosophila</taxon>
        <taxon>Hawaiian Drosophila</taxon>
    </lineage>
</organism>
<dbReference type="AlphaFoldDB" id="B4JL25"/>
<dbReference type="Pfam" id="PF07647">
    <property type="entry name" value="SAM_2"/>
    <property type="match status" value="1"/>
</dbReference>
<dbReference type="InterPro" id="IPR001660">
    <property type="entry name" value="SAM"/>
</dbReference>
<dbReference type="PhylomeDB" id="B4JL25"/>
<dbReference type="OrthoDB" id="10004495at2759"/>
<evidence type="ECO:0000259" key="1">
    <source>
        <dbReference type="Pfam" id="PF07647"/>
    </source>
</evidence>
<dbReference type="HOGENOM" id="CLU_2294524_0_0_1"/>
<gene>
    <name evidence="2" type="primary">Dgri\GH12776</name>
    <name evidence="2" type="ORF">Dgri_GH12776</name>
</gene>
<dbReference type="InParanoid" id="B4JL25"/>
<sequence>MPILPRDKENGENQQPITTGLPMKAVFAWSTKKVYDFVEQYCPQYADIFTDNKIDGTALMVLSRGDIINRFGLELGKALDIYDIVVGLQNSTNDFTLAWYD</sequence>
<dbReference type="Proteomes" id="UP000001070">
    <property type="component" value="Unassembled WGS sequence"/>
</dbReference>
<proteinExistence type="predicted"/>
<dbReference type="Gene3D" id="1.10.150.50">
    <property type="entry name" value="Transcription Factor, Ets-1"/>
    <property type="match status" value="1"/>
</dbReference>
<dbReference type="SUPFAM" id="SSF47769">
    <property type="entry name" value="SAM/Pointed domain"/>
    <property type="match status" value="1"/>
</dbReference>
<name>B4JL25_DROGR</name>